<dbReference type="InterPro" id="IPR040449">
    <property type="entry name" value="Peptidase_S66_N"/>
</dbReference>
<gene>
    <name evidence="6" type="ORF">G9403_07270</name>
</gene>
<protein>
    <submittedName>
        <fullName evidence="6">LD-carboxypeptidase</fullName>
    </submittedName>
</protein>
<dbReference type="AlphaFoldDB" id="A0ABD4XK32"/>
<feature type="active site" description="Charge relay system" evidence="3">
    <location>
        <position position="300"/>
    </location>
</feature>
<dbReference type="Proteomes" id="UP001215461">
    <property type="component" value="Unassembled WGS sequence"/>
</dbReference>
<reference evidence="6 7" key="1">
    <citation type="submission" date="2020-03" db="EMBL/GenBank/DDBJ databases">
        <title>Comparative genomics of Weissella paramesenteroides.</title>
        <authorList>
            <person name="Kant R."/>
            <person name="Takala T."/>
            <person name="Saris P."/>
        </authorList>
    </citation>
    <scope>NUCLEOTIDE SEQUENCE [LARGE SCALE GENOMIC DNA]</scope>
    <source>
        <strain evidence="6 7">SJ27-4</strain>
    </source>
</reference>
<dbReference type="RefSeq" id="WP_131473516.1">
    <property type="nucleotide sequence ID" value="NZ_CP049940.1"/>
</dbReference>
<feature type="domain" description="LD-carboxypeptidase C-terminal" evidence="5">
    <location>
        <begin position="204"/>
        <end position="314"/>
    </location>
</feature>
<dbReference type="GO" id="GO:0016787">
    <property type="term" value="F:hydrolase activity"/>
    <property type="evidence" value="ECO:0007669"/>
    <property type="project" value="UniProtKB-KW"/>
</dbReference>
<evidence type="ECO:0000256" key="3">
    <source>
        <dbReference type="PIRSR" id="PIRSR028757-1"/>
    </source>
</evidence>
<feature type="active site" description="Charge relay system" evidence="3">
    <location>
        <position position="234"/>
    </location>
</feature>
<dbReference type="Pfam" id="PF02016">
    <property type="entry name" value="Peptidase_S66"/>
    <property type="match status" value="1"/>
</dbReference>
<dbReference type="Gene3D" id="3.40.50.10740">
    <property type="entry name" value="Class I glutamine amidotransferase-like"/>
    <property type="match status" value="1"/>
</dbReference>
<dbReference type="InterPro" id="IPR003507">
    <property type="entry name" value="S66_fam"/>
</dbReference>
<comment type="caution">
    <text evidence="6">The sequence shown here is derived from an EMBL/GenBank/DDBJ whole genome shotgun (WGS) entry which is preliminary data.</text>
</comment>
<evidence type="ECO:0000256" key="1">
    <source>
        <dbReference type="ARBA" id="ARBA00010233"/>
    </source>
</evidence>
<proteinExistence type="inferred from homology"/>
<keyword evidence="2" id="KW-0378">Hydrolase</keyword>
<evidence type="ECO:0000313" key="6">
    <source>
        <dbReference type="EMBL" id="MDF8371442.1"/>
    </source>
</evidence>
<comment type="similarity">
    <text evidence="1">Belongs to the peptidase S66 family.</text>
</comment>
<dbReference type="EMBL" id="JAANXN010000009">
    <property type="protein sequence ID" value="MDF8371442.1"/>
    <property type="molecule type" value="Genomic_DNA"/>
</dbReference>
<dbReference type="Gene3D" id="3.50.30.60">
    <property type="entry name" value="LD-carboxypeptidase A C-terminal domain-like"/>
    <property type="match status" value="1"/>
</dbReference>
<dbReference type="PIRSF" id="PIRSF028757">
    <property type="entry name" value="LD-carboxypeptidase"/>
    <property type="match status" value="1"/>
</dbReference>
<dbReference type="InterPro" id="IPR040921">
    <property type="entry name" value="Peptidase_S66C"/>
</dbReference>
<sequence>MKKIYPAKLKLGDEIRVISPSSSMAKIGGMDANLVAKKRLEKLGFKVTFGKHIDENDQLSSASIQSRVSDFHHAFQDKNVKAVMTTIGGFNSNELLPYIDWRIVSQNPKLFFGYSDITSLHSAIFTKTGLVTYYSPAYSSFKMDELQDYQTEQWLRAVSDKDNAHEYKLLSNDVYTSDPWYDPTIPRNFLKNEWKIYNDGRAHGTIIGGNIQTYTLQLGTEFFQKVQHPIAFLEEAEEGDYTDFDRLLAQFLQVHQDLEGLVIGRFPNECDMSQEKLLYILDKYPRLKKIPVIYDVDFGHTQPIFTFPLGGQIEFSTEPLFLKVVEK</sequence>
<dbReference type="InterPro" id="IPR029062">
    <property type="entry name" value="Class_I_gatase-like"/>
</dbReference>
<name>A0ABD4XK32_WEIPA</name>
<organism evidence="6 7">
    <name type="scientific">Weissella paramesenteroides</name>
    <name type="common">Leuconostoc paramesenteroides</name>
    <dbReference type="NCBI Taxonomy" id="1249"/>
    <lineage>
        <taxon>Bacteria</taxon>
        <taxon>Bacillati</taxon>
        <taxon>Bacillota</taxon>
        <taxon>Bacilli</taxon>
        <taxon>Lactobacillales</taxon>
        <taxon>Lactobacillaceae</taxon>
        <taxon>Weissella</taxon>
    </lineage>
</organism>
<dbReference type="CDD" id="cd07062">
    <property type="entry name" value="Peptidase_S66_mccF_like"/>
    <property type="match status" value="1"/>
</dbReference>
<feature type="active site" description="Nucleophile" evidence="3">
    <location>
        <position position="115"/>
    </location>
</feature>
<evidence type="ECO:0000259" key="5">
    <source>
        <dbReference type="Pfam" id="PF17676"/>
    </source>
</evidence>
<dbReference type="InterPro" id="IPR027461">
    <property type="entry name" value="Carboxypeptidase_A_C_sf"/>
</dbReference>
<dbReference type="SUPFAM" id="SSF52317">
    <property type="entry name" value="Class I glutamine amidotransferase-like"/>
    <property type="match status" value="1"/>
</dbReference>
<feature type="domain" description="LD-carboxypeptidase N-terminal" evidence="4">
    <location>
        <begin position="15"/>
        <end position="134"/>
    </location>
</feature>
<dbReference type="PANTHER" id="PTHR30237">
    <property type="entry name" value="MURAMOYLTETRAPEPTIDE CARBOXYPEPTIDASE"/>
    <property type="match status" value="1"/>
</dbReference>
<evidence type="ECO:0000256" key="2">
    <source>
        <dbReference type="ARBA" id="ARBA00022801"/>
    </source>
</evidence>
<dbReference type="PANTHER" id="PTHR30237:SF6">
    <property type="entry name" value="CARBOXYPEPTIDASE YOCD-RELATED"/>
    <property type="match status" value="1"/>
</dbReference>
<evidence type="ECO:0000259" key="4">
    <source>
        <dbReference type="Pfam" id="PF02016"/>
    </source>
</evidence>
<dbReference type="InterPro" id="IPR027478">
    <property type="entry name" value="LdcA_N"/>
</dbReference>
<dbReference type="Pfam" id="PF17676">
    <property type="entry name" value="Peptidase_S66C"/>
    <property type="match status" value="1"/>
</dbReference>
<accession>A0ABD4XK32</accession>
<evidence type="ECO:0000313" key="7">
    <source>
        <dbReference type="Proteomes" id="UP001215461"/>
    </source>
</evidence>
<dbReference type="SUPFAM" id="SSF141986">
    <property type="entry name" value="LD-carboxypeptidase A C-terminal domain-like"/>
    <property type="match status" value="1"/>
</dbReference>